<evidence type="ECO:0000256" key="1">
    <source>
        <dbReference type="SAM" id="Phobius"/>
    </source>
</evidence>
<keyword evidence="3" id="KW-1185">Reference proteome</keyword>
<reference evidence="2 3" key="1">
    <citation type="submission" date="2016-10" db="EMBL/GenBank/DDBJ databases">
        <authorList>
            <person name="Varghese N."/>
            <person name="Submissions S."/>
        </authorList>
    </citation>
    <scope>NUCLEOTIDE SEQUENCE [LARGE SCALE GENOMIC DNA]</scope>
    <source>
        <strain evidence="2 3">CGMCC 1.8499</strain>
    </source>
</reference>
<feature type="transmembrane region" description="Helical" evidence="1">
    <location>
        <begin position="76"/>
        <end position="95"/>
    </location>
</feature>
<evidence type="ECO:0000313" key="2">
    <source>
        <dbReference type="EMBL" id="SFT91110.1"/>
    </source>
</evidence>
<keyword evidence="1" id="KW-1133">Transmembrane helix</keyword>
<dbReference type="EMBL" id="FPAZ01000015">
    <property type="protein sequence ID" value="SFT91110.1"/>
    <property type="molecule type" value="Genomic_DNA"/>
</dbReference>
<keyword evidence="1" id="KW-0472">Membrane</keyword>
<organism evidence="2 3">
    <name type="scientific">Pseudoalteromonas lipolytica</name>
    <dbReference type="NCBI Taxonomy" id="570156"/>
    <lineage>
        <taxon>Bacteria</taxon>
        <taxon>Pseudomonadati</taxon>
        <taxon>Pseudomonadota</taxon>
        <taxon>Gammaproteobacteria</taxon>
        <taxon>Alteromonadales</taxon>
        <taxon>Pseudoalteromonadaceae</taxon>
        <taxon>Pseudoalteromonas</taxon>
    </lineage>
</organism>
<accession>A0ABY1GQ55</accession>
<comment type="caution">
    <text evidence="2">The sequence shown here is derived from an EMBL/GenBank/DDBJ whole genome shotgun (WGS) entry which is preliminary data.</text>
</comment>
<proteinExistence type="predicted"/>
<dbReference type="Proteomes" id="UP000183805">
    <property type="component" value="Unassembled WGS sequence"/>
</dbReference>
<protein>
    <submittedName>
        <fullName evidence="2">Uncharacterized protein</fullName>
    </submittedName>
</protein>
<feature type="transmembrane region" description="Helical" evidence="1">
    <location>
        <begin position="31"/>
        <end position="47"/>
    </location>
</feature>
<name>A0ABY1GQ55_9GAMM</name>
<sequence>MVESCVKDHHNGAPFSTQTLLDTTMLNELDWLLNFTLLALGLGAFFINQLTLLRFAAISACSLLFLSFSLDLMSSSVISNMSLVLINTFYLFKVYTFGQLNINQG</sequence>
<evidence type="ECO:0000313" key="3">
    <source>
        <dbReference type="Proteomes" id="UP000183805"/>
    </source>
</evidence>
<gene>
    <name evidence="2" type="ORF">SAMN04487854_11539</name>
</gene>
<keyword evidence="1" id="KW-0812">Transmembrane</keyword>